<evidence type="ECO:0000313" key="6">
    <source>
        <dbReference type="EMBL" id="MBI3127866.1"/>
    </source>
</evidence>
<dbReference type="EMBL" id="JACPUR010000019">
    <property type="protein sequence ID" value="MBI3127866.1"/>
    <property type="molecule type" value="Genomic_DNA"/>
</dbReference>
<dbReference type="GO" id="GO:1904680">
    <property type="term" value="F:peptide transmembrane transporter activity"/>
    <property type="evidence" value="ECO:0007669"/>
    <property type="project" value="TreeGrafter"/>
</dbReference>
<dbReference type="Gene3D" id="3.10.105.10">
    <property type="entry name" value="Dipeptide-binding Protein, Domain 3"/>
    <property type="match status" value="1"/>
</dbReference>
<gene>
    <name evidence="6" type="ORF">HYZ11_09700</name>
</gene>
<evidence type="ECO:0000256" key="2">
    <source>
        <dbReference type="ARBA" id="ARBA00022448"/>
    </source>
</evidence>
<dbReference type="InterPro" id="IPR030678">
    <property type="entry name" value="Peptide/Ni-bd"/>
</dbReference>
<feature type="signal peptide" evidence="4">
    <location>
        <begin position="1"/>
        <end position="23"/>
    </location>
</feature>
<dbReference type="GO" id="GO:0043190">
    <property type="term" value="C:ATP-binding cassette (ABC) transporter complex"/>
    <property type="evidence" value="ECO:0007669"/>
    <property type="project" value="InterPro"/>
</dbReference>
<keyword evidence="2" id="KW-0813">Transport</keyword>
<reference evidence="6" key="1">
    <citation type="submission" date="2020-07" db="EMBL/GenBank/DDBJ databases">
        <title>Huge and variable diversity of episymbiotic CPR bacteria and DPANN archaea in groundwater ecosystems.</title>
        <authorList>
            <person name="He C.Y."/>
            <person name="Keren R."/>
            <person name="Whittaker M."/>
            <person name="Farag I.F."/>
            <person name="Doudna J."/>
            <person name="Cate J.H.D."/>
            <person name="Banfield J.F."/>
        </authorList>
    </citation>
    <scope>NUCLEOTIDE SEQUENCE</scope>
    <source>
        <strain evidence="6">NC_groundwater_763_Ag_S-0.2um_68_21</strain>
    </source>
</reference>
<dbReference type="AlphaFoldDB" id="A0A932I1X7"/>
<dbReference type="GO" id="GO:0015833">
    <property type="term" value="P:peptide transport"/>
    <property type="evidence" value="ECO:0007669"/>
    <property type="project" value="TreeGrafter"/>
</dbReference>
<dbReference type="PANTHER" id="PTHR30290:SF9">
    <property type="entry name" value="OLIGOPEPTIDE-BINDING PROTEIN APPA"/>
    <property type="match status" value="1"/>
</dbReference>
<organism evidence="6 7">
    <name type="scientific">Tectimicrobiota bacterium</name>
    <dbReference type="NCBI Taxonomy" id="2528274"/>
    <lineage>
        <taxon>Bacteria</taxon>
        <taxon>Pseudomonadati</taxon>
        <taxon>Nitrospinota/Tectimicrobiota group</taxon>
        <taxon>Candidatus Tectimicrobiota</taxon>
    </lineage>
</organism>
<comment type="caution">
    <text evidence="6">The sequence shown here is derived from an EMBL/GenBank/DDBJ whole genome shotgun (WGS) entry which is preliminary data.</text>
</comment>
<proteinExistence type="inferred from homology"/>
<evidence type="ECO:0000256" key="3">
    <source>
        <dbReference type="ARBA" id="ARBA00022729"/>
    </source>
</evidence>
<sequence length="510" mass="57873">MRIRVAFVLFAAMSLLWAAPAPAAPRGTITIAINGEAETMDPHVYSSFIGAMVWPWTSDKLLLSDTKTGEIIPWLAEKYERLDSRRMKFTLRAGAKFTDGTPINSEAVKFSIGRIMDPANQSYQRAYWKDFDKIEVLDDRTFIFHMKVPDNGLVRRLAGWGHIVSLANKGKRKEELSRGIVSGGPYIIKSLTKGQRYEYEANPTWWGNSMFPNRPQRVIMRPITEATTRVKALQAGEIDIAHKVLPHFIPQIKADPRLDVVNKSSVRIAYIGFFTPEGSPFKDVRVRKAANYALNGEAMYKTFLRGYAEPVHQIYHPWTQFGYNESKRWYGYDVAKAKQLMKEAGHEKGFKADLISPDGNSPFDRESCEAAAGMLKQAGIDTRCIPQPFALYRRTFNTYLEGKNKTPAMHFLSFGNSSGDNSIILRGTTACKGAWSPACYPEIDAMIDKASALEDLKEQHLAFEKVSDKMLELATHKPLYRLHDIFGINKRIEFTPRHDEQLHPWEIVVK</sequence>
<comment type="similarity">
    <text evidence="1">Belongs to the bacterial solute-binding protein 5 family.</text>
</comment>
<dbReference type="SUPFAM" id="SSF53850">
    <property type="entry name" value="Periplasmic binding protein-like II"/>
    <property type="match status" value="1"/>
</dbReference>
<keyword evidence="3 4" id="KW-0732">Signal</keyword>
<dbReference type="Proteomes" id="UP000782312">
    <property type="component" value="Unassembled WGS sequence"/>
</dbReference>
<evidence type="ECO:0000256" key="4">
    <source>
        <dbReference type="SAM" id="SignalP"/>
    </source>
</evidence>
<dbReference type="InterPro" id="IPR000914">
    <property type="entry name" value="SBP_5_dom"/>
</dbReference>
<feature type="domain" description="Solute-binding protein family 5" evidence="5">
    <location>
        <begin position="70"/>
        <end position="429"/>
    </location>
</feature>
<dbReference type="GO" id="GO:0030288">
    <property type="term" value="C:outer membrane-bounded periplasmic space"/>
    <property type="evidence" value="ECO:0007669"/>
    <property type="project" value="UniProtKB-ARBA"/>
</dbReference>
<name>A0A932I1X7_UNCTE</name>
<evidence type="ECO:0000256" key="1">
    <source>
        <dbReference type="ARBA" id="ARBA00005695"/>
    </source>
</evidence>
<dbReference type="Gene3D" id="3.40.190.10">
    <property type="entry name" value="Periplasmic binding protein-like II"/>
    <property type="match status" value="1"/>
</dbReference>
<evidence type="ECO:0000259" key="5">
    <source>
        <dbReference type="Pfam" id="PF00496"/>
    </source>
</evidence>
<evidence type="ECO:0000313" key="7">
    <source>
        <dbReference type="Proteomes" id="UP000782312"/>
    </source>
</evidence>
<accession>A0A932I1X7</accession>
<dbReference type="InterPro" id="IPR039424">
    <property type="entry name" value="SBP_5"/>
</dbReference>
<dbReference type="Gene3D" id="3.90.76.10">
    <property type="entry name" value="Dipeptide-binding Protein, Domain 1"/>
    <property type="match status" value="1"/>
</dbReference>
<dbReference type="PANTHER" id="PTHR30290">
    <property type="entry name" value="PERIPLASMIC BINDING COMPONENT OF ABC TRANSPORTER"/>
    <property type="match status" value="1"/>
</dbReference>
<dbReference type="Pfam" id="PF00496">
    <property type="entry name" value="SBP_bac_5"/>
    <property type="match status" value="1"/>
</dbReference>
<protein>
    <recommendedName>
        <fullName evidence="5">Solute-binding protein family 5 domain-containing protein</fullName>
    </recommendedName>
</protein>
<feature type="chain" id="PRO_5038080863" description="Solute-binding protein family 5 domain-containing protein" evidence="4">
    <location>
        <begin position="24"/>
        <end position="510"/>
    </location>
</feature>
<dbReference type="PIRSF" id="PIRSF002741">
    <property type="entry name" value="MppA"/>
    <property type="match status" value="1"/>
</dbReference>